<accession>A0A0W0VAZ3</accession>
<dbReference type="STRING" id="456.Ljor_1603"/>
<evidence type="ECO:0000313" key="2">
    <source>
        <dbReference type="EMBL" id="KTD17297.1"/>
    </source>
</evidence>
<evidence type="ECO:0000313" key="3">
    <source>
        <dbReference type="Proteomes" id="UP000055035"/>
    </source>
</evidence>
<proteinExistence type="predicted"/>
<feature type="transmembrane region" description="Helical" evidence="1">
    <location>
        <begin position="66"/>
        <end position="92"/>
    </location>
</feature>
<feature type="transmembrane region" description="Helical" evidence="1">
    <location>
        <begin position="104"/>
        <end position="126"/>
    </location>
</feature>
<gene>
    <name evidence="2" type="ORF">Ljor_1603</name>
</gene>
<reference evidence="2 3" key="1">
    <citation type="submission" date="2015-11" db="EMBL/GenBank/DDBJ databases">
        <title>Genomic analysis of 38 Legionella species identifies large and diverse effector repertoires.</title>
        <authorList>
            <person name="Burstein D."/>
            <person name="Amaro F."/>
            <person name="Zusman T."/>
            <person name="Lifshitz Z."/>
            <person name="Cohen O."/>
            <person name="Gilbert J.A."/>
            <person name="Pupko T."/>
            <person name="Shuman H.A."/>
            <person name="Segal G."/>
        </authorList>
    </citation>
    <scope>NUCLEOTIDE SEQUENCE [LARGE SCALE GENOMIC DNA]</scope>
    <source>
        <strain evidence="2 3">BL-540</strain>
    </source>
</reference>
<dbReference type="PATRIC" id="fig|456.5.peg.1712"/>
<evidence type="ECO:0000256" key="1">
    <source>
        <dbReference type="SAM" id="Phobius"/>
    </source>
</evidence>
<dbReference type="Proteomes" id="UP000055035">
    <property type="component" value="Unassembled WGS sequence"/>
</dbReference>
<dbReference type="InterPro" id="IPR052948">
    <property type="entry name" value="Low_temp-induced_all0457"/>
</dbReference>
<protein>
    <submittedName>
        <fullName evidence="2">Uncharacterized protein</fullName>
    </submittedName>
</protein>
<dbReference type="PANTHER" id="PTHR36109:SF2">
    <property type="entry name" value="MEMBRANE PROTEIN"/>
    <property type="match status" value="1"/>
</dbReference>
<dbReference type="EMBL" id="LNYJ01000011">
    <property type="protein sequence ID" value="KTD17297.1"/>
    <property type="molecule type" value="Genomic_DNA"/>
</dbReference>
<dbReference type="OrthoDB" id="282393at2"/>
<keyword evidence="1" id="KW-1133">Transmembrane helix</keyword>
<keyword evidence="1" id="KW-0472">Membrane</keyword>
<dbReference type="PANTHER" id="PTHR36109">
    <property type="entry name" value="MEMBRANE PROTEIN-RELATED"/>
    <property type="match status" value="1"/>
</dbReference>
<dbReference type="RefSeq" id="WP_058471065.1">
    <property type="nucleotide sequence ID" value="NZ_CAAAIC010000003.1"/>
</dbReference>
<keyword evidence="3" id="KW-1185">Reference proteome</keyword>
<dbReference type="AlphaFoldDB" id="A0A0W0VAZ3"/>
<keyword evidence="1" id="KW-0812">Transmembrane</keyword>
<organism evidence="2 3">
    <name type="scientific">Legionella jordanis</name>
    <dbReference type="NCBI Taxonomy" id="456"/>
    <lineage>
        <taxon>Bacteria</taxon>
        <taxon>Pseudomonadati</taxon>
        <taxon>Pseudomonadota</taxon>
        <taxon>Gammaproteobacteria</taxon>
        <taxon>Legionellales</taxon>
        <taxon>Legionellaceae</taxon>
        <taxon>Legionella</taxon>
    </lineage>
</organism>
<name>A0A0W0VAZ3_9GAMM</name>
<sequence length="165" mass="17211">MEEQQISRFTTAIFSSEEEAELAYSKALELGYKPDDVNIIMSDETQKKFLKSPEQALQSPPKEIDVAVGSAIGGAIGGTIGAIAAIGTTVLFPGLGLIVAGPLTAALASLGMGAISGGLIGVLIGWGIPEETAKNYEAEIKSGGILLVVHEKKDSNLAREWKKIA</sequence>
<comment type="caution">
    <text evidence="2">The sequence shown here is derived from an EMBL/GenBank/DDBJ whole genome shotgun (WGS) entry which is preliminary data.</text>
</comment>